<evidence type="ECO:0000313" key="2">
    <source>
        <dbReference type="EMBL" id="TEB38990.1"/>
    </source>
</evidence>
<dbReference type="Proteomes" id="UP000298030">
    <property type="component" value="Unassembled WGS sequence"/>
</dbReference>
<organism evidence="2 3">
    <name type="scientific">Coprinellus micaceus</name>
    <name type="common">Glistening ink-cap mushroom</name>
    <name type="synonym">Coprinus micaceus</name>
    <dbReference type="NCBI Taxonomy" id="71717"/>
    <lineage>
        <taxon>Eukaryota</taxon>
        <taxon>Fungi</taxon>
        <taxon>Dikarya</taxon>
        <taxon>Basidiomycota</taxon>
        <taxon>Agaricomycotina</taxon>
        <taxon>Agaricomycetes</taxon>
        <taxon>Agaricomycetidae</taxon>
        <taxon>Agaricales</taxon>
        <taxon>Agaricineae</taxon>
        <taxon>Psathyrellaceae</taxon>
        <taxon>Coprinellus</taxon>
    </lineage>
</organism>
<accession>A0A4Y7TXU4</accession>
<dbReference type="AlphaFoldDB" id="A0A4Y7TXU4"/>
<dbReference type="EMBL" id="QPFP01000002">
    <property type="protein sequence ID" value="TEB38990.1"/>
    <property type="molecule type" value="Genomic_DNA"/>
</dbReference>
<dbReference type="STRING" id="71717.A0A4Y7TXU4"/>
<dbReference type="Gene3D" id="1.20.1280.50">
    <property type="match status" value="1"/>
</dbReference>
<keyword evidence="3" id="KW-1185">Reference proteome</keyword>
<dbReference type="InterPro" id="IPR001810">
    <property type="entry name" value="F-box_dom"/>
</dbReference>
<sequence>MICSFPITFRAYRHPATLSFMSAPDSELELLSLPQEILNDFFQLLDVKSLLTCRRVCRHFLDIVDQSPQCQYKFDLLSAGLEDGPTPIPSISDRRAILKQYADNWDNLKWTELSSVRMQRGGLWELFGGVLAQNTPSRAFTFTRLPGLTRGIQEKTWTAEKPSFRVRDFGMDPAQDLWVVIEKRRQAQNGMFQVTSLIHQVHLLSLEKAPGNPHPSAKGGHILSMTQDFIDPELSFTIQVSGDFLGIQTNTVQAGQNELVVWNWKTGERKMYLIGDELRSFSFLSDRHILLAVLNHNQNGDGQFPQDIAPALSIVDYIQPFSDGPQHVLRTKAVTLWYPPLRDNVTMISFEVRSDPAPSWQPDQASLPPFHLASSNRLYVVSLWVAVEGENIPQLLVLFLPSRTLTNVFRSYEDELRSSEGVYVAWANWGPEGSRMTVSQVPHSAAWVCYVYGSRYVALEAHQKGMERVWCRVYDFNDLPIRRGRTEVDQENVITEEAEFSSQLCDTTVYQAGPMTVKGGRIFQNDVTTSLPFRWRSAELDILASERNCAIMCSEDNIIVVDGHETKYRILTF</sequence>
<dbReference type="PROSITE" id="PS50181">
    <property type="entry name" value="FBOX"/>
    <property type="match status" value="1"/>
</dbReference>
<proteinExistence type="predicted"/>
<dbReference type="OrthoDB" id="3174109at2759"/>
<dbReference type="SMART" id="SM00256">
    <property type="entry name" value="FBOX"/>
    <property type="match status" value="1"/>
</dbReference>
<name>A0A4Y7TXU4_COPMI</name>
<dbReference type="InterPro" id="IPR036047">
    <property type="entry name" value="F-box-like_dom_sf"/>
</dbReference>
<feature type="domain" description="F-box" evidence="1">
    <location>
        <begin position="27"/>
        <end position="77"/>
    </location>
</feature>
<dbReference type="CDD" id="cd09917">
    <property type="entry name" value="F-box_SF"/>
    <property type="match status" value="1"/>
</dbReference>
<gene>
    <name evidence="2" type="ORF">FA13DRAFT_424619</name>
</gene>
<protein>
    <recommendedName>
        <fullName evidence="1">F-box domain-containing protein</fullName>
    </recommendedName>
</protein>
<dbReference type="Pfam" id="PF12937">
    <property type="entry name" value="F-box-like"/>
    <property type="match status" value="1"/>
</dbReference>
<comment type="caution">
    <text evidence="2">The sequence shown here is derived from an EMBL/GenBank/DDBJ whole genome shotgun (WGS) entry which is preliminary data.</text>
</comment>
<reference evidence="2 3" key="1">
    <citation type="journal article" date="2019" name="Nat. Ecol. Evol.">
        <title>Megaphylogeny resolves global patterns of mushroom evolution.</title>
        <authorList>
            <person name="Varga T."/>
            <person name="Krizsan K."/>
            <person name="Foldi C."/>
            <person name="Dima B."/>
            <person name="Sanchez-Garcia M."/>
            <person name="Sanchez-Ramirez S."/>
            <person name="Szollosi G.J."/>
            <person name="Szarkandi J.G."/>
            <person name="Papp V."/>
            <person name="Albert L."/>
            <person name="Andreopoulos W."/>
            <person name="Angelini C."/>
            <person name="Antonin V."/>
            <person name="Barry K.W."/>
            <person name="Bougher N.L."/>
            <person name="Buchanan P."/>
            <person name="Buyck B."/>
            <person name="Bense V."/>
            <person name="Catcheside P."/>
            <person name="Chovatia M."/>
            <person name="Cooper J."/>
            <person name="Damon W."/>
            <person name="Desjardin D."/>
            <person name="Finy P."/>
            <person name="Geml J."/>
            <person name="Haridas S."/>
            <person name="Hughes K."/>
            <person name="Justo A."/>
            <person name="Karasinski D."/>
            <person name="Kautmanova I."/>
            <person name="Kiss B."/>
            <person name="Kocsube S."/>
            <person name="Kotiranta H."/>
            <person name="LaButti K.M."/>
            <person name="Lechner B.E."/>
            <person name="Liimatainen K."/>
            <person name="Lipzen A."/>
            <person name="Lukacs Z."/>
            <person name="Mihaltcheva S."/>
            <person name="Morgado L.N."/>
            <person name="Niskanen T."/>
            <person name="Noordeloos M.E."/>
            <person name="Ohm R.A."/>
            <person name="Ortiz-Santana B."/>
            <person name="Ovrebo C."/>
            <person name="Racz N."/>
            <person name="Riley R."/>
            <person name="Savchenko A."/>
            <person name="Shiryaev A."/>
            <person name="Soop K."/>
            <person name="Spirin V."/>
            <person name="Szebenyi C."/>
            <person name="Tomsovsky M."/>
            <person name="Tulloss R.E."/>
            <person name="Uehling J."/>
            <person name="Grigoriev I.V."/>
            <person name="Vagvolgyi C."/>
            <person name="Papp T."/>
            <person name="Martin F.M."/>
            <person name="Miettinen O."/>
            <person name="Hibbett D.S."/>
            <person name="Nagy L.G."/>
        </authorList>
    </citation>
    <scope>NUCLEOTIDE SEQUENCE [LARGE SCALE GENOMIC DNA]</scope>
    <source>
        <strain evidence="2 3">FP101781</strain>
    </source>
</reference>
<dbReference type="SUPFAM" id="SSF81383">
    <property type="entry name" value="F-box domain"/>
    <property type="match status" value="1"/>
</dbReference>
<evidence type="ECO:0000259" key="1">
    <source>
        <dbReference type="PROSITE" id="PS50181"/>
    </source>
</evidence>
<evidence type="ECO:0000313" key="3">
    <source>
        <dbReference type="Proteomes" id="UP000298030"/>
    </source>
</evidence>